<keyword evidence="4" id="KW-1003">Cell membrane</keyword>
<evidence type="ECO:0000313" key="9">
    <source>
        <dbReference type="EMBL" id="KYD10570.1"/>
    </source>
</evidence>
<feature type="transmembrane region" description="Helical" evidence="8">
    <location>
        <begin position="246"/>
        <end position="265"/>
    </location>
</feature>
<organism evidence="9 10">
    <name type="scientific">Caldibacillus debilis</name>
    <dbReference type="NCBI Taxonomy" id="301148"/>
    <lineage>
        <taxon>Bacteria</taxon>
        <taxon>Bacillati</taxon>
        <taxon>Bacillota</taxon>
        <taxon>Bacilli</taxon>
        <taxon>Bacillales</taxon>
        <taxon>Bacillaceae</taxon>
        <taxon>Caldibacillus</taxon>
    </lineage>
</organism>
<gene>
    <name evidence="9" type="ORF">B4135_3371</name>
</gene>
<comment type="subcellular location">
    <subcellularLocation>
        <location evidence="1">Cell membrane</location>
        <topology evidence="1">Multi-pass membrane protein</topology>
    </subcellularLocation>
</comment>
<keyword evidence="3" id="KW-0813">Transport</keyword>
<feature type="transmembrane region" description="Helical" evidence="8">
    <location>
        <begin position="217"/>
        <end position="240"/>
    </location>
</feature>
<evidence type="ECO:0008006" key="11">
    <source>
        <dbReference type="Google" id="ProtNLM"/>
    </source>
</evidence>
<dbReference type="GO" id="GO:1903785">
    <property type="term" value="P:L-valine transmembrane transport"/>
    <property type="evidence" value="ECO:0007669"/>
    <property type="project" value="TreeGrafter"/>
</dbReference>
<dbReference type="AlphaFoldDB" id="A0A150LEC3"/>
<dbReference type="Pfam" id="PF03591">
    <property type="entry name" value="AzlC"/>
    <property type="match status" value="1"/>
</dbReference>
<dbReference type="PANTHER" id="PTHR34979">
    <property type="entry name" value="INNER MEMBRANE PROTEIN YGAZ"/>
    <property type="match status" value="1"/>
</dbReference>
<feature type="transmembrane region" description="Helical" evidence="8">
    <location>
        <begin position="272"/>
        <end position="290"/>
    </location>
</feature>
<proteinExistence type="inferred from homology"/>
<evidence type="ECO:0000256" key="2">
    <source>
        <dbReference type="ARBA" id="ARBA00010735"/>
    </source>
</evidence>
<name>A0A150LEC3_9BACI</name>
<evidence type="ECO:0000256" key="7">
    <source>
        <dbReference type="ARBA" id="ARBA00023136"/>
    </source>
</evidence>
<evidence type="ECO:0000256" key="4">
    <source>
        <dbReference type="ARBA" id="ARBA00022475"/>
    </source>
</evidence>
<feature type="transmembrane region" description="Helical" evidence="8">
    <location>
        <begin position="296"/>
        <end position="316"/>
    </location>
</feature>
<evidence type="ECO:0000313" key="10">
    <source>
        <dbReference type="Proteomes" id="UP000075683"/>
    </source>
</evidence>
<evidence type="ECO:0000256" key="8">
    <source>
        <dbReference type="SAM" id="Phobius"/>
    </source>
</evidence>
<feature type="transmembrane region" description="Helical" evidence="8">
    <location>
        <begin position="128"/>
        <end position="150"/>
    </location>
</feature>
<keyword evidence="7 8" id="KW-0472">Membrane</keyword>
<evidence type="ECO:0000256" key="3">
    <source>
        <dbReference type="ARBA" id="ARBA00022448"/>
    </source>
</evidence>
<feature type="transmembrane region" description="Helical" evidence="8">
    <location>
        <begin position="105"/>
        <end position="122"/>
    </location>
</feature>
<keyword evidence="5 8" id="KW-0812">Transmembrane</keyword>
<dbReference type="Proteomes" id="UP000075683">
    <property type="component" value="Unassembled WGS sequence"/>
</dbReference>
<sequence length="327" mass="36444">MREDSSFCKFCEGKRRSFHFHGIRKGGRTLPLSCAFFLKMRRKYLLRIRKKGGLACPFFFEERKKERPAKIAGIAKEFRGLGGKALRMMSGTRIAGRFLDGIQDAVPIAIGYIPIALTYGFIAKSTGLSLGECLLMSLFVYAGASQYMALDMIGKHIGSLEIIFTTFIVNIRHFLMSASLNEKVEKDHPLKKAIYAFGVTDETFSVAAVKNEKLTTLYMYGLNVLAYFSWCLFSAVGFIIGSNIPGVFQDGMSIALYAMFIGLLVPSMKKSGKVLFLAGSAAFLNSFFQFCRIVSPGWSIVIATLAASVFVEYVFWLKRKRGKVRNG</sequence>
<dbReference type="InterPro" id="IPR011606">
    <property type="entry name" value="Brnchd-chn_aa_trnsp_permease"/>
</dbReference>
<comment type="caution">
    <text evidence="9">The sequence shown here is derived from an EMBL/GenBank/DDBJ whole genome shotgun (WGS) entry which is preliminary data.</text>
</comment>
<dbReference type="PATRIC" id="fig|301148.3.peg.1355"/>
<evidence type="ECO:0000256" key="1">
    <source>
        <dbReference type="ARBA" id="ARBA00004651"/>
    </source>
</evidence>
<protein>
    <recommendedName>
        <fullName evidence="11">Branched-chain amino acid ABC transporter permease</fullName>
    </recommendedName>
</protein>
<dbReference type="GO" id="GO:0005886">
    <property type="term" value="C:plasma membrane"/>
    <property type="evidence" value="ECO:0007669"/>
    <property type="project" value="UniProtKB-SubCell"/>
</dbReference>
<keyword evidence="6 8" id="KW-1133">Transmembrane helix</keyword>
<accession>A0A150LEC3</accession>
<comment type="similarity">
    <text evidence="2">Belongs to the AzlC family.</text>
</comment>
<dbReference type="STRING" id="301148.B4135_3371"/>
<dbReference type="PANTHER" id="PTHR34979:SF1">
    <property type="entry name" value="INNER MEMBRANE PROTEIN YGAZ"/>
    <property type="match status" value="1"/>
</dbReference>
<dbReference type="EMBL" id="LQYT01000117">
    <property type="protein sequence ID" value="KYD10570.1"/>
    <property type="molecule type" value="Genomic_DNA"/>
</dbReference>
<reference evidence="9 10" key="1">
    <citation type="submission" date="2016-01" db="EMBL/GenBank/DDBJ databases">
        <title>Draft Genome Sequences of Seven Thermophilic Sporeformers Isolated from Foods.</title>
        <authorList>
            <person name="Berendsen E.M."/>
            <person name="Wells-Bennik M.H."/>
            <person name="Krawcyk A.O."/>
            <person name="De Jong A."/>
            <person name="Holsappel S."/>
            <person name="Eijlander R.T."/>
            <person name="Kuipers O.P."/>
        </authorList>
    </citation>
    <scope>NUCLEOTIDE SEQUENCE [LARGE SCALE GENOMIC DNA]</scope>
    <source>
        <strain evidence="9 10">B4135</strain>
    </source>
</reference>
<evidence type="ECO:0000256" key="6">
    <source>
        <dbReference type="ARBA" id="ARBA00022989"/>
    </source>
</evidence>
<evidence type="ECO:0000256" key="5">
    <source>
        <dbReference type="ARBA" id="ARBA00022692"/>
    </source>
</evidence>